<accession>A0AAV2ISU2</accession>
<proteinExistence type="predicted"/>
<evidence type="ECO:0000313" key="2">
    <source>
        <dbReference type="Proteomes" id="UP001497497"/>
    </source>
</evidence>
<protein>
    <submittedName>
        <fullName evidence="1">Uncharacterized protein</fullName>
    </submittedName>
</protein>
<comment type="caution">
    <text evidence="1">The sequence shown here is derived from an EMBL/GenBank/DDBJ whole genome shotgun (WGS) entry which is preliminary data.</text>
</comment>
<name>A0AAV2ISU2_LYMST</name>
<sequence length="117" mass="13471">MPKLFFSSLHIQVYVSKVVSLVRGCHWCLLNAYVDKFTQSSSLHRNKSDNRSVTSLLFMMSICVQVFGTCRPRSSRSGNQLETCMLMTSENQTYSRPVRGTRMRTRHYSRPVRGTSI</sequence>
<evidence type="ECO:0000313" key="1">
    <source>
        <dbReference type="EMBL" id="CAL1548772.1"/>
    </source>
</evidence>
<keyword evidence="2" id="KW-1185">Reference proteome</keyword>
<dbReference type="EMBL" id="CAXITT010001693">
    <property type="protein sequence ID" value="CAL1548772.1"/>
    <property type="molecule type" value="Genomic_DNA"/>
</dbReference>
<gene>
    <name evidence="1" type="ORF">GSLYS_00022089001</name>
</gene>
<dbReference type="Proteomes" id="UP001497497">
    <property type="component" value="Unassembled WGS sequence"/>
</dbReference>
<organism evidence="1 2">
    <name type="scientific">Lymnaea stagnalis</name>
    <name type="common">Great pond snail</name>
    <name type="synonym">Helix stagnalis</name>
    <dbReference type="NCBI Taxonomy" id="6523"/>
    <lineage>
        <taxon>Eukaryota</taxon>
        <taxon>Metazoa</taxon>
        <taxon>Spiralia</taxon>
        <taxon>Lophotrochozoa</taxon>
        <taxon>Mollusca</taxon>
        <taxon>Gastropoda</taxon>
        <taxon>Heterobranchia</taxon>
        <taxon>Euthyneura</taxon>
        <taxon>Panpulmonata</taxon>
        <taxon>Hygrophila</taxon>
        <taxon>Lymnaeoidea</taxon>
        <taxon>Lymnaeidae</taxon>
        <taxon>Lymnaea</taxon>
    </lineage>
</organism>
<reference evidence="1 2" key="1">
    <citation type="submission" date="2024-04" db="EMBL/GenBank/DDBJ databases">
        <authorList>
            <consortium name="Genoscope - CEA"/>
            <person name="William W."/>
        </authorList>
    </citation>
    <scope>NUCLEOTIDE SEQUENCE [LARGE SCALE GENOMIC DNA]</scope>
</reference>
<dbReference type="AlphaFoldDB" id="A0AAV2ISU2"/>